<comment type="function">
    <text evidence="4">Nucleoside triphosphate pyrophosphatase that hydrolyzes dTTP and UTP. May have a dual role in cell division arrest and in preventing the incorporation of modified nucleotides into cellular nucleic acids.</text>
</comment>
<feature type="site" description="Important for substrate specificity" evidence="4">
    <location>
        <position position="161"/>
    </location>
</feature>
<dbReference type="InterPro" id="IPR029001">
    <property type="entry name" value="ITPase-like_fam"/>
</dbReference>
<gene>
    <name evidence="5" type="ORF">HQ47_10050</name>
</gene>
<keyword evidence="6" id="KW-1185">Reference proteome</keyword>
<feature type="site" description="Important for substrate specificity" evidence="4">
    <location>
        <position position="78"/>
    </location>
</feature>
<dbReference type="HAMAP" id="MF_00528">
    <property type="entry name" value="Maf"/>
    <property type="match status" value="1"/>
</dbReference>
<comment type="catalytic activity">
    <reaction evidence="4">
        <text>dTTP + H2O = dTMP + diphosphate + H(+)</text>
        <dbReference type="Rhea" id="RHEA:28534"/>
        <dbReference type="ChEBI" id="CHEBI:15377"/>
        <dbReference type="ChEBI" id="CHEBI:15378"/>
        <dbReference type="ChEBI" id="CHEBI:33019"/>
        <dbReference type="ChEBI" id="CHEBI:37568"/>
        <dbReference type="ChEBI" id="CHEBI:63528"/>
        <dbReference type="EC" id="3.6.1.9"/>
    </reaction>
</comment>
<accession>A0A0A2E4B0</accession>
<dbReference type="NCBIfam" id="TIGR00172">
    <property type="entry name" value="maf"/>
    <property type="match status" value="1"/>
</dbReference>
<dbReference type="AlphaFoldDB" id="A0A0A2E4B0"/>
<comment type="catalytic activity">
    <reaction evidence="4">
        <text>UTP + H2O = UMP + diphosphate + H(+)</text>
        <dbReference type="Rhea" id="RHEA:29395"/>
        <dbReference type="ChEBI" id="CHEBI:15377"/>
        <dbReference type="ChEBI" id="CHEBI:15378"/>
        <dbReference type="ChEBI" id="CHEBI:33019"/>
        <dbReference type="ChEBI" id="CHEBI:46398"/>
        <dbReference type="ChEBI" id="CHEBI:57865"/>
        <dbReference type="EC" id="3.6.1.9"/>
    </reaction>
</comment>
<dbReference type="GO" id="GO:0009117">
    <property type="term" value="P:nucleotide metabolic process"/>
    <property type="evidence" value="ECO:0007669"/>
    <property type="project" value="UniProtKB-KW"/>
</dbReference>
<keyword evidence="2 4" id="KW-0378">Hydrolase</keyword>
<dbReference type="OrthoDB" id="9807767at2"/>
<dbReference type="PANTHER" id="PTHR43213">
    <property type="entry name" value="BIFUNCTIONAL DTTP/UTP PYROPHOSPHATASE/METHYLTRANSFERASE PROTEIN-RELATED"/>
    <property type="match status" value="1"/>
</dbReference>
<dbReference type="PIRSF" id="PIRSF006305">
    <property type="entry name" value="Maf"/>
    <property type="match status" value="1"/>
</dbReference>
<dbReference type="RefSeq" id="WP_036875205.1">
    <property type="nucleotide sequence ID" value="NZ_JRFA01000031.1"/>
</dbReference>
<dbReference type="Proteomes" id="UP000030103">
    <property type="component" value="Unassembled WGS sequence"/>
</dbReference>
<feature type="site" description="Important for substrate specificity" evidence="4">
    <location>
        <position position="18"/>
    </location>
</feature>
<sequence length="194" mass="21526">MWDNLKDYHIILGSQSPRRVQLLGGLGIAFEQYAMPEIDESYPENLPPEEVALYIAEKKAKAYAGRMQDNTLLITADTVVIDSKDRILGKPADPAEAKSMLQCLSDSTHRVVTGVVIATPGHRKKISCISKVTFGALTDEQIDYYLSNFAPLDKAGAYGIQEWIGYVAIKHIEGSFYNVMGLPVYQVAHTLMLF</sequence>
<evidence type="ECO:0000313" key="6">
    <source>
        <dbReference type="Proteomes" id="UP000030103"/>
    </source>
</evidence>
<dbReference type="EMBL" id="JRFA01000031">
    <property type="protein sequence ID" value="KGN72280.1"/>
    <property type="molecule type" value="Genomic_DNA"/>
</dbReference>
<dbReference type="Pfam" id="PF02545">
    <property type="entry name" value="Maf"/>
    <property type="match status" value="1"/>
</dbReference>
<evidence type="ECO:0000256" key="2">
    <source>
        <dbReference type="ARBA" id="ARBA00022801"/>
    </source>
</evidence>
<protein>
    <recommendedName>
        <fullName evidence="4">dTTP/UTP pyrophosphatase</fullName>
        <shortName evidence="4">dTTPase/UTPase</shortName>
        <ecNumber evidence="4">3.6.1.9</ecNumber>
    </recommendedName>
    <alternativeName>
        <fullName evidence="4">Nucleoside triphosphate pyrophosphatase</fullName>
    </alternativeName>
    <alternativeName>
        <fullName evidence="4">Nucleotide pyrophosphatase</fullName>
        <shortName evidence="4">Nucleotide PPase</shortName>
    </alternativeName>
</protein>
<feature type="active site" description="Proton acceptor" evidence="4">
    <location>
        <position position="77"/>
    </location>
</feature>
<dbReference type="InterPro" id="IPR003697">
    <property type="entry name" value="Maf-like"/>
</dbReference>
<comment type="caution">
    <text evidence="4">Lacks conserved residue(s) required for the propagation of feature annotation.</text>
</comment>
<dbReference type="Gene3D" id="3.90.950.10">
    <property type="match status" value="1"/>
</dbReference>
<keyword evidence="4" id="KW-0963">Cytoplasm</keyword>
<comment type="caution">
    <text evidence="5">The sequence shown here is derived from an EMBL/GenBank/DDBJ whole genome shotgun (WGS) entry which is preliminary data.</text>
</comment>
<reference evidence="5 6" key="1">
    <citation type="submission" date="2014-09" db="EMBL/GenBank/DDBJ databases">
        <title>Draft Genome Sequence of Porphyromonas macacae COT-192_OH2859.</title>
        <authorList>
            <person name="Wallis C."/>
            <person name="Deusch O."/>
            <person name="O'Flynn C."/>
            <person name="Davis I."/>
            <person name="Horsfall A."/>
            <person name="Kirkwood N."/>
            <person name="Harris S."/>
            <person name="Eisen J.A."/>
            <person name="Coil D.A."/>
            <person name="Darling A.E."/>
            <person name="Jospin G."/>
            <person name="Alexiev A."/>
        </authorList>
    </citation>
    <scope>NUCLEOTIDE SEQUENCE [LARGE SCALE GENOMIC DNA]</scope>
    <source>
        <strain evidence="6">COT-192 OH2859</strain>
    </source>
</reference>
<dbReference type="GO" id="GO:0005737">
    <property type="term" value="C:cytoplasm"/>
    <property type="evidence" value="ECO:0007669"/>
    <property type="project" value="UniProtKB-SubCell"/>
</dbReference>
<proteinExistence type="inferred from homology"/>
<comment type="subcellular location">
    <subcellularLocation>
        <location evidence="4">Cytoplasm</location>
    </subcellularLocation>
</comment>
<organism evidence="5 6">
    <name type="scientific">Porphyromonas macacae</name>
    <dbReference type="NCBI Taxonomy" id="28115"/>
    <lineage>
        <taxon>Bacteria</taxon>
        <taxon>Pseudomonadati</taxon>
        <taxon>Bacteroidota</taxon>
        <taxon>Bacteroidia</taxon>
        <taxon>Bacteroidales</taxon>
        <taxon>Porphyromonadaceae</taxon>
        <taxon>Porphyromonas</taxon>
    </lineage>
</organism>
<dbReference type="SUPFAM" id="SSF52972">
    <property type="entry name" value="ITPase-like"/>
    <property type="match status" value="1"/>
</dbReference>
<evidence type="ECO:0000256" key="1">
    <source>
        <dbReference type="ARBA" id="ARBA00001968"/>
    </source>
</evidence>
<dbReference type="EC" id="3.6.1.9" evidence="4"/>
<keyword evidence="3 4" id="KW-0546">Nucleotide metabolism</keyword>
<dbReference type="GO" id="GO:0036218">
    <property type="term" value="F:dTTP diphosphatase activity"/>
    <property type="evidence" value="ECO:0007669"/>
    <property type="project" value="RHEA"/>
</dbReference>
<dbReference type="CDD" id="cd00555">
    <property type="entry name" value="Maf"/>
    <property type="match status" value="1"/>
</dbReference>
<comment type="cofactor">
    <cofactor evidence="1 4">
        <name>a divalent metal cation</name>
        <dbReference type="ChEBI" id="CHEBI:60240"/>
    </cofactor>
</comment>
<evidence type="ECO:0000256" key="4">
    <source>
        <dbReference type="HAMAP-Rule" id="MF_00528"/>
    </source>
</evidence>
<evidence type="ECO:0000313" key="5">
    <source>
        <dbReference type="EMBL" id="KGN72280.1"/>
    </source>
</evidence>
<dbReference type="PANTHER" id="PTHR43213:SF5">
    <property type="entry name" value="BIFUNCTIONAL DTTP_UTP PYROPHOSPHATASE_METHYLTRANSFERASE PROTEIN-RELATED"/>
    <property type="match status" value="1"/>
</dbReference>
<name>A0A0A2E4B0_9PORP</name>
<dbReference type="eggNOG" id="COG0424">
    <property type="taxonomic scope" value="Bacteria"/>
</dbReference>
<evidence type="ECO:0000256" key="3">
    <source>
        <dbReference type="ARBA" id="ARBA00023080"/>
    </source>
</evidence>
<comment type="similarity">
    <text evidence="4">Belongs to the Maf family. YhdE subfamily.</text>
</comment>
<dbReference type="GO" id="GO:0036221">
    <property type="term" value="F:UTP diphosphatase activity"/>
    <property type="evidence" value="ECO:0007669"/>
    <property type="project" value="RHEA"/>
</dbReference>
<dbReference type="STRING" id="28115.HQ47_10050"/>